<dbReference type="Proteomes" id="UP001597211">
    <property type="component" value="Unassembled WGS sequence"/>
</dbReference>
<gene>
    <name evidence="2" type="ORF">ACFQ2Z_05885</name>
</gene>
<accession>A0ABW3S9K7</accession>
<evidence type="ECO:0008006" key="4">
    <source>
        <dbReference type="Google" id="ProtNLM"/>
    </source>
</evidence>
<keyword evidence="3" id="KW-1185">Reference proteome</keyword>
<evidence type="ECO:0000256" key="1">
    <source>
        <dbReference type="SAM" id="Phobius"/>
    </source>
</evidence>
<comment type="caution">
    <text evidence="2">The sequence shown here is derived from an EMBL/GenBank/DDBJ whole genome shotgun (WGS) entry which is preliminary data.</text>
</comment>
<keyword evidence="1" id="KW-1133">Transmembrane helix</keyword>
<keyword evidence="1" id="KW-0472">Membrane</keyword>
<evidence type="ECO:0000313" key="2">
    <source>
        <dbReference type="EMBL" id="MFD1180882.1"/>
    </source>
</evidence>
<organism evidence="2 3">
    <name type="scientific">Paenibacillus timonensis</name>
    <dbReference type="NCBI Taxonomy" id="225915"/>
    <lineage>
        <taxon>Bacteria</taxon>
        <taxon>Bacillati</taxon>
        <taxon>Bacillota</taxon>
        <taxon>Bacilli</taxon>
        <taxon>Bacillales</taxon>
        <taxon>Paenibacillaceae</taxon>
        <taxon>Paenibacillus</taxon>
    </lineage>
</organism>
<dbReference type="EMBL" id="JBHTKZ010000006">
    <property type="protein sequence ID" value="MFD1180882.1"/>
    <property type="molecule type" value="Genomic_DNA"/>
</dbReference>
<feature type="transmembrane region" description="Helical" evidence="1">
    <location>
        <begin position="12"/>
        <end position="34"/>
    </location>
</feature>
<name>A0ABW3S9K7_9BACL</name>
<keyword evidence="1" id="KW-0812">Transmembrane</keyword>
<protein>
    <recommendedName>
        <fullName evidence="4">Flp pilus-assembly TadG-like N-terminal domain-containing protein</fullName>
    </recommendedName>
</protein>
<dbReference type="RefSeq" id="WP_240267685.1">
    <property type="nucleotide sequence ID" value="NZ_JAKSXN010000003.1"/>
</dbReference>
<proteinExistence type="predicted"/>
<reference evidence="3" key="1">
    <citation type="journal article" date="2019" name="Int. J. Syst. Evol. Microbiol.">
        <title>The Global Catalogue of Microorganisms (GCM) 10K type strain sequencing project: providing services to taxonomists for standard genome sequencing and annotation.</title>
        <authorList>
            <consortium name="The Broad Institute Genomics Platform"/>
            <consortium name="The Broad Institute Genome Sequencing Center for Infectious Disease"/>
            <person name="Wu L."/>
            <person name="Ma J."/>
        </authorList>
    </citation>
    <scope>NUCLEOTIDE SEQUENCE [LARGE SCALE GENOMIC DNA]</scope>
    <source>
        <strain evidence="3">CCUG 48216</strain>
    </source>
</reference>
<sequence>MKRIWQNRLGSGLPLTVAIVLAVLIFSCAVYEYLRLTIIAAGVRDAVQSAIISVATENYSNVYAGLRQSYSGGFSRSSSGWAEQVSTGDIYSRLSETLGVILEDNQYVKRAGNQTEYSLSGLSVTIFNAPFAPSDPNSIRQFTAEAVIHLKVPLSFGWSHLPPMEADLPIQAVYRPRFSK</sequence>
<evidence type="ECO:0000313" key="3">
    <source>
        <dbReference type="Proteomes" id="UP001597211"/>
    </source>
</evidence>
<dbReference type="PROSITE" id="PS51257">
    <property type="entry name" value="PROKAR_LIPOPROTEIN"/>
    <property type="match status" value="1"/>
</dbReference>